<keyword evidence="1" id="KW-1133">Transmembrane helix</keyword>
<proteinExistence type="predicted"/>
<reference evidence="3" key="1">
    <citation type="submission" date="2025-08" db="UniProtKB">
        <authorList>
            <consortium name="RefSeq"/>
        </authorList>
    </citation>
    <scope>IDENTIFICATION</scope>
    <source>
        <tissue evidence="3">Tentacle</tissue>
    </source>
</reference>
<dbReference type="OrthoDB" id="10070083at2759"/>
<dbReference type="KEGG" id="aten:116300032"/>
<name>A0A6P8I7V5_ACTTE</name>
<accession>A0A6P8I7V5</accession>
<evidence type="ECO:0000313" key="2">
    <source>
        <dbReference type="Proteomes" id="UP000515163"/>
    </source>
</evidence>
<dbReference type="AlphaFoldDB" id="A0A6P8I7V5"/>
<organism evidence="2 3">
    <name type="scientific">Actinia tenebrosa</name>
    <name type="common">Australian red waratah sea anemone</name>
    <dbReference type="NCBI Taxonomy" id="6105"/>
    <lineage>
        <taxon>Eukaryota</taxon>
        <taxon>Metazoa</taxon>
        <taxon>Cnidaria</taxon>
        <taxon>Anthozoa</taxon>
        <taxon>Hexacorallia</taxon>
        <taxon>Actiniaria</taxon>
        <taxon>Actiniidae</taxon>
        <taxon>Actinia</taxon>
    </lineage>
</organism>
<evidence type="ECO:0000256" key="1">
    <source>
        <dbReference type="SAM" id="Phobius"/>
    </source>
</evidence>
<protein>
    <submittedName>
        <fullName evidence="3">WW domain binding protein 1-like</fullName>
    </submittedName>
</protein>
<keyword evidence="1" id="KW-0472">Membrane</keyword>
<dbReference type="Proteomes" id="UP000515163">
    <property type="component" value="Unplaced"/>
</dbReference>
<keyword evidence="2" id="KW-1185">Reference proteome</keyword>
<keyword evidence="1" id="KW-0812">Transmembrane</keyword>
<evidence type="ECO:0000313" key="3">
    <source>
        <dbReference type="RefSeq" id="XP_031564649.1"/>
    </source>
</evidence>
<sequence>MCGGPTKMAGDTRLGSFFKIQLIYSCWMFIKNVDGYHCHPDWCNYNEYCCGDDMCCDYLTGYWYIWLIGGVMIFSFTMVCCWMRCFRLRSQESHDHPKGYVSYGLTSNYGEPLYVHQQPHGHYYGAAPTEMQYIATSRKGDIPQTEEEARLRSAAYYPPPYTYVERKPPTAPPYEP</sequence>
<dbReference type="InParanoid" id="A0A6P8I7V5"/>
<dbReference type="RefSeq" id="XP_031564649.1">
    <property type="nucleotide sequence ID" value="XM_031708789.1"/>
</dbReference>
<dbReference type="GeneID" id="116300032"/>
<feature type="transmembrane region" description="Helical" evidence="1">
    <location>
        <begin position="63"/>
        <end position="83"/>
    </location>
</feature>
<gene>
    <name evidence="3" type="primary">LOC116300032</name>
</gene>